<protein>
    <submittedName>
        <fullName evidence="2">Uncharacterized protein</fullName>
    </submittedName>
</protein>
<gene>
    <name evidence="2" type="ORF">LY89DRAFT_718352</name>
</gene>
<reference evidence="2 3" key="1">
    <citation type="submission" date="2015-10" db="EMBL/GenBank/DDBJ databases">
        <title>Full genome of DAOMC 229536 Phialocephala scopiformis, a fungal endophyte of spruce producing the potent anti-insectan compound rugulosin.</title>
        <authorList>
            <consortium name="DOE Joint Genome Institute"/>
            <person name="Walker A.K."/>
            <person name="Frasz S.L."/>
            <person name="Seifert K.A."/>
            <person name="Miller J.D."/>
            <person name="Mondo S.J."/>
            <person name="Labutti K."/>
            <person name="Lipzen A."/>
            <person name="Dockter R."/>
            <person name="Kennedy M."/>
            <person name="Grigoriev I.V."/>
            <person name="Spatafora J.W."/>
        </authorList>
    </citation>
    <scope>NUCLEOTIDE SEQUENCE [LARGE SCALE GENOMIC DNA]</scope>
    <source>
        <strain evidence="2 3">CBS 120377</strain>
    </source>
</reference>
<feature type="chain" id="PRO_5008268057" evidence="1">
    <location>
        <begin position="20"/>
        <end position="349"/>
    </location>
</feature>
<dbReference type="KEGG" id="psco:LY89DRAFT_718352"/>
<accession>A0A194XC27</accession>
<organism evidence="2 3">
    <name type="scientific">Mollisia scopiformis</name>
    <name type="common">Conifer needle endophyte fungus</name>
    <name type="synonym">Phialocephala scopiformis</name>
    <dbReference type="NCBI Taxonomy" id="149040"/>
    <lineage>
        <taxon>Eukaryota</taxon>
        <taxon>Fungi</taxon>
        <taxon>Dikarya</taxon>
        <taxon>Ascomycota</taxon>
        <taxon>Pezizomycotina</taxon>
        <taxon>Leotiomycetes</taxon>
        <taxon>Helotiales</taxon>
        <taxon>Mollisiaceae</taxon>
        <taxon>Mollisia</taxon>
    </lineage>
</organism>
<dbReference type="InParanoid" id="A0A194XC27"/>
<keyword evidence="1" id="KW-0732">Signal</keyword>
<dbReference type="Proteomes" id="UP000070700">
    <property type="component" value="Unassembled WGS sequence"/>
</dbReference>
<proteinExistence type="predicted"/>
<dbReference type="RefSeq" id="XP_018072066.1">
    <property type="nucleotide sequence ID" value="XM_018218408.1"/>
</dbReference>
<sequence>MRFWCKVIAFARSCSVTTAWTVDYNQLQPNDNSTAAVRDVDGHVENIINIPGSAEYIALMQELTTHPNRLRPPILNTFSHQFRFLLKIVQRRNNLFLGRPGSTNAATLGSMLRMLRSETESRLSISITTIGLAIPNAAFASHEEVNDALVYAGLKPLPKRAIHDGDFNAVYAAHGYGLCATYADPYKCEKEENAMKDGDELLHLDYTNRTLSANTDWIKMARSKYAATNIVDWELGSDQKGTSGYWENVKERVRRLKGKKEFTQLLLSGERAGDEDFLETVKDALWDAEVEVREQDIDFRFVVARGAAEMQWRRQRGWLDCVQPKYCREKTVWGRLIGRFWRMFELWPN</sequence>
<name>A0A194XC27_MOLSC</name>
<feature type="signal peptide" evidence="1">
    <location>
        <begin position="1"/>
        <end position="19"/>
    </location>
</feature>
<dbReference type="AlphaFoldDB" id="A0A194XC27"/>
<evidence type="ECO:0000256" key="1">
    <source>
        <dbReference type="SAM" id="SignalP"/>
    </source>
</evidence>
<evidence type="ECO:0000313" key="3">
    <source>
        <dbReference type="Proteomes" id="UP000070700"/>
    </source>
</evidence>
<evidence type="ECO:0000313" key="2">
    <source>
        <dbReference type="EMBL" id="KUJ17711.1"/>
    </source>
</evidence>
<keyword evidence="3" id="KW-1185">Reference proteome</keyword>
<dbReference type="OrthoDB" id="3643156at2759"/>
<dbReference type="GeneID" id="28828134"/>
<dbReference type="EMBL" id="KQ947414">
    <property type="protein sequence ID" value="KUJ17711.1"/>
    <property type="molecule type" value="Genomic_DNA"/>
</dbReference>